<feature type="transmembrane region" description="Helical" evidence="2">
    <location>
        <begin position="360"/>
        <end position="378"/>
    </location>
</feature>
<feature type="region of interest" description="Disordered" evidence="1">
    <location>
        <begin position="1"/>
        <end position="43"/>
    </location>
</feature>
<feature type="transmembrane region" description="Helical" evidence="2">
    <location>
        <begin position="236"/>
        <end position="252"/>
    </location>
</feature>
<dbReference type="Pfam" id="PF19830">
    <property type="entry name" value="DUF6311"/>
    <property type="match status" value="1"/>
</dbReference>
<feature type="transmembrane region" description="Helical" evidence="2">
    <location>
        <begin position="66"/>
        <end position="86"/>
    </location>
</feature>
<feature type="domain" description="DUF6311" evidence="3">
    <location>
        <begin position="122"/>
        <end position="414"/>
    </location>
</feature>
<feature type="transmembrane region" description="Helical" evidence="2">
    <location>
        <begin position="258"/>
        <end position="275"/>
    </location>
</feature>
<evidence type="ECO:0000259" key="3">
    <source>
        <dbReference type="Pfam" id="PF19830"/>
    </source>
</evidence>
<reference evidence="4 5" key="1">
    <citation type="submission" date="2024-01" db="EMBL/GenBank/DDBJ databases">
        <title>Genome insights into Plantactinospora sonchi sp. nov.</title>
        <authorList>
            <person name="Wang L."/>
        </authorList>
    </citation>
    <scope>NUCLEOTIDE SEQUENCE [LARGE SCALE GENOMIC DNA]</scope>
    <source>
        <strain evidence="4 5">NEAU-QY2</strain>
    </source>
</reference>
<feature type="transmembrane region" description="Helical" evidence="2">
    <location>
        <begin position="426"/>
        <end position="448"/>
    </location>
</feature>
<feature type="transmembrane region" description="Helical" evidence="2">
    <location>
        <begin position="212"/>
        <end position="229"/>
    </location>
</feature>
<feature type="transmembrane region" description="Helical" evidence="2">
    <location>
        <begin position="162"/>
        <end position="181"/>
    </location>
</feature>
<keyword evidence="2" id="KW-0472">Membrane</keyword>
<gene>
    <name evidence="4" type="ORF">V1633_31200</name>
</gene>
<keyword evidence="2" id="KW-1133">Transmembrane helix</keyword>
<feature type="compositionally biased region" description="Low complexity" evidence="1">
    <location>
        <begin position="466"/>
        <end position="509"/>
    </location>
</feature>
<evidence type="ECO:0000313" key="5">
    <source>
        <dbReference type="Proteomes" id="UP001332243"/>
    </source>
</evidence>
<sequence>MSGPRRPDGTASGTVVPTDVPETGGTSGPPDGIRDRADRPRADRLQAPGDRLRRLRLVDRTRWRRAPLLDAAVALLYLAVAGYVTAELWLHRDRMTYADNDMMLFEWMLARAAHAVTELENPLYSTALNAPDGVNLMANTSVLGIGVPLTPVTVLFGSQTTYLLAVVLSLAGTATAWYLFLSRRLRTGRVGALVGGLFCGFAPGMISQATGHLHMIAQFLVPAILAVVFTPRTDRVVRHGVLLGLLVTYQVFLGEEVLVFLVLACGLFTLGHLVAAPRDVRRVAPAFLGRLGVGALTGTVLLAYPLWFQFFGPGHYRGLPFDPAGYALDLESFTASARQSITGFDSVPGLLSPNPTEENSFFGLPLIVLCVVIVIWQWRRPLVRALALCAVVFATLALGRDVRLGGQLIDVPGPYRLVAELPLIDLAVPARFPLICVPVIGILLAISLGEVHLRPARSGTAARPDSVAGAEAPVGSGSAAGSEASVGSDPVAGAEAPVGSGPAAGGVPPARERTPVRLLWTGAVVAALLPLVPAPLRTKPVWPVPEFVASGQWRAYVPPGRTLVPVPPTTGGEATAGMYWSARTGLAFTAPGGYFIGPTGPDDPQGRWGSPDRPTAVLLDRVAFTGEVPVIGDPERRQAVEDLRHWRAAIVVQGGLHRGAPVKETLDKLLGPGREISGAWVWDVRPLVDG</sequence>
<feature type="transmembrane region" description="Helical" evidence="2">
    <location>
        <begin position="188"/>
        <end position="206"/>
    </location>
</feature>
<evidence type="ECO:0000313" key="4">
    <source>
        <dbReference type="EMBL" id="MEE6262955.1"/>
    </source>
</evidence>
<feature type="region of interest" description="Disordered" evidence="1">
    <location>
        <begin position="460"/>
        <end position="510"/>
    </location>
</feature>
<feature type="transmembrane region" description="Helical" evidence="2">
    <location>
        <begin position="385"/>
        <end position="406"/>
    </location>
</feature>
<keyword evidence="5" id="KW-1185">Reference proteome</keyword>
<feature type="transmembrane region" description="Helical" evidence="2">
    <location>
        <begin position="287"/>
        <end position="307"/>
    </location>
</feature>
<evidence type="ECO:0000256" key="1">
    <source>
        <dbReference type="SAM" id="MobiDB-lite"/>
    </source>
</evidence>
<name>A0ABU7S2Q7_9ACTN</name>
<proteinExistence type="predicted"/>
<dbReference type="EMBL" id="JAZGQK010000033">
    <property type="protein sequence ID" value="MEE6262955.1"/>
    <property type="molecule type" value="Genomic_DNA"/>
</dbReference>
<comment type="caution">
    <text evidence="4">The sequence shown here is derived from an EMBL/GenBank/DDBJ whole genome shotgun (WGS) entry which is preliminary data.</text>
</comment>
<evidence type="ECO:0000256" key="2">
    <source>
        <dbReference type="SAM" id="Phobius"/>
    </source>
</evidence>
<dbReference type="RefSeq" id="WP_331217891.1">
    <property type="nucleotide sequence ID" value="NZ_JAZGQK010000033.1"/>
</dbReference>
<keyword evidence="2" id="KW-0812">Transmembrane</keyword>
<accession>A0ABU7S2Q7</accession>
<organism evidence="4 5">
    <name type="scientific">Plantactinospora sonchi</name>
    <dbReference type="NCBI Taxonomy" id="1544735"/>
    <lineage>
        <taxon>Bacteria</taxon>
        <taxon>Bacillati</taxon>
        <taxon>Actinomycetota</taxon>
        <taxon>Actinomycetes</taxon>
        <taxon>Micromonosporales</taxon>
        <taxon>Micromonosporaceae</taxon>
        <taxon>Plantactinospora</taxon>
    </lineage>
</organism>
<protein>
    <recommendedName>
        <fullName evidence="3">DUF6311 domain-containing protein</fullName>
    </recommendedName>
</protein>
<dbReference type="InterPro" id="IPR046278">
    <property type="entry name" value="DUF6311"/>
</dbReference>
<feature type="compositionally biased region" description="Basic and acidic residues" evidence="1">
    <location>
        <begin position="32"/>
        <end position="43"/>
    </location>
</feature>
<dbReference type="Proteomes" id="UP001332243">
    <property type="component" value="Unassembled WGS sequence"/>
</dbReference>